<dbReference type="eggNOG" id="ENOG502ZC2Y">
    <property type="taxonomic scope" value="Bacteria"/>
</dbReference>
<proteinExistence type="predicted"/>
<sequence length="276" mass="28877">MMIATFSLSPAGAKRLIARGLINEAVFQQAMTHGRMIIGVGTTNSYIAEELGLLSADEKPRFAAGIVSGGVPCVTAADTRFTSICLENGRIIKDISWEEFIMDFNRDDVFVKGANAFDADGNAGVLLANPRGGTVGGSFGVLAARGCKLLVPVGHEKLIPSCTAAARLMGINRLDYSLGQRCGLALLPAGFAQIYTEIDALKTLFAVEATIVAAGGVSGSEGSVMLAIDGPDEAVKDALALARTLLKEKPLSVPRQSCKDCQASGNCVFKEIPPID</sequence>
<dbReference type="AlphaFoldDB" id="Q0AUS4"/>
<name>Q0AUS4_SYNWW</name>
<dbReference type="KEGG" id="swo:Swol_2239"/>
<protein>
    <submittedName>
        <fullName evidence="1">Uncharacterized protein</fullName>
    </submittedName>
</protein>
<dbReference type="OrthoDB" id="5372599at2"/>
<organism evidence="1 2">
    <name type="scientific">Syntrophomonas wolfei subsp. wolfei (strain DSM 2245B / Goettingen)</name>
    <dbReference type="NCBI Taxonomy" id="335541"/>
    <lineage>
        <taxon>Bacteria</taxon>
        <taxon>Bacillati</taxon>
        <taxon>Bacillota</taxon>
        <taxon>Clostridia</taxon>
        <taxon>Eubacteriales</taxon>
        <taxon>Syntrophomonadaceae</taxon>
        <taxon>Syntrophomonas</taxon>
    </lineage>
</organism>
<evidence type="ECO:0000313" key="1">
    <source>
        <dbReference type="EMBL" id="ABI69530.1"/>
    </source>
</evidence>
<dbReference type="EMBL" id="CP000448">
    <property type="protein sequence ID" value="ABI69530.1"/>
    <property type="molecule type" value="Genomic_DNA"/>
</dbReference>
<dbReference type="DNASU" id="4283080"/>
<dbReference type="HOGENOM" id="CLU_087835_0_0_9"/>
<dbReference type="Proteomes" id="UP000001968">
    <property type="component" value="Chromosome"/>
</dbReference>
<dbReference type="RefSeq" id="WP_011641614.1">
    <property type="nucleotide sequence ID" value="NC_008346.1"/>
</dbReference>
<accession>Q0AUS4</accession>
<keyword evidence="2" id="KW-1185">Reference proteome</keyword>
<gene>
    <name evidence="1" type="ordered locus">Swol_2239</name>
</gene>
<evidence type="ECO:0000313" key="2">
    <source>
        <dbReference type="Proteomes" id="UP000001968"/>
    </source>
</evidence>
<reference evidence="2" key="1">
    <citation type="journal article" date="2010" name="Environ. Microbiol.">
        <title>The genome of Syntrophomonas wolfei: new insights into syntrophic metabolism and biohydrogen production.</title>
        <authorList>
            <person name="Sieber J.R."/>
            <person name="Sims D.R."/>
            <person name="Han C."/>
            <person name="Kim E."/>
            <person name="Lykidis A."/>
            <person name="Lapidus A.L."/>
            <person name="McDonnald E."/>
            <person name="Rohlin L."/>
            <person name="Culley D.E."/>
            <person name="Gunsalus R."/>
            <person name="McInerney M.J."/>
        </authorList>
    </citation>
    <scope>NUCLEOTIDE SEQUENCE [LARGE SCALE GENOMIC DNA]</scope>
    <source>
        <strain evidence="2">DSM 2245B / Goettingen</strain>
    </source>
</reference>
<dbReference type="STRING" id="335541.Swol_2239"/>